<reference evidence="2 3" key="1">
    <citation type="journal article" date="2021" name="Sci. Rep.">
        <title>The distribution of antibiotic resistance genes in chicken gut microbiota commensals.</title>
        <authorList>
            <person name="Juricova H."/>
            <person name="Matiasovicova J."/>
            <person name="Kubasova T."/>
            <person name="Cejkova D."/>
            <person name="Rychlik I."/>
        </authorList>
    </citation>
    <scope>NUCLEOTIDE SEQUENCE [LARGE SCALE GENOMIC DNA]</scope>
    <source>
        <strain evidence="2 3">An829</strain>
    </source>
</reference>
<comment type="caution">
    <text evidence="2">The sequence shown here is derived from an EMBL/GenBank/DDBJ whole genome shotgun (WGS) entry which is preliminary data.</text>
</comment>
<protein>
    <submittedName>
        <fullName evidence="2">DUF3261 domain-containing protein</fullName>
    </submittedName>
</protein>
<feature type="region of interest" description="Disordered" evidence="1">
    <location>
        <begin position="51"/>
        <end position="108"/>
    </location>
</feature>
<dbReference type="Proteomes" id="UP000715095">
    <property type="component" value="Unassembled WGS sequence"/>
</dbReference>
<evidence type="ECO:0000313" key="3">
    <source>
        <dbReference type="Proteomes" id="UP000715095"/>
    </source>
</evidence>
<gene>
    <name evidence="2" type="ORF">H6A60_03900</name>
</gene>
<name>A0ABS2DQM0_9BURK</name>
<dbReference type="Pfam" id="PF11659">
    <property type="entry name" value="DUF3261"/>
    <property type="match status" value="1"/>
</dbReference>
<keyword evidence="3" id="KW-1185">Reference proteome</keyword>
<evidence type="ECO:0000313" key="2">
    <source>
        <dbReference type="EMBL" id="MBM6703631.1"/>
    </source>
</evidence>
<feature type="compositionally biased region" description="Low complexity" evidence="1">
    <location>
        <begin position="53"/>
        <end position="66"/>
    </location>
</feature>
<dbReference type="InterPro" id="IPR021675">
    <property type="entry name" value="DUF3261"/>
</dbReference>
<proteinExistence type="predicted"/>
<sequence>MLTKCSEASRDKRRPVQAALAAAALLPAALSMSTLSGCAWLQWASNEAPPIEATASSSQKAASKPANDPAQDRAATQGGAAEKARLEEASVHDALSDKENEEARHRAPSGVIGLGADARSEFGAFDAARLRAPLVLPDMKDAPTRVLDQSIRVRFHAKALEAGAPANVPPLRAMVLVDPKRISAVFTGLGVVVWRIDYTQAGLRESRHPKLDEKVDASRMLRDFMYVLWPAESVRAVLPADAVLAEETSADSRRRTIEVNGKTVLRVVTTKIGERSRTTVVNDLEGYTLSIESVD</sequence>
<feature type="compositionally biased region" description="Basic and acidic residues" evidence="1">
    <location>
        <begin position="82"/>
        <end position="105"/>
    </location>
</feature>
<evidence type="ECO:0000256" key="1">
    <source>
        <dbReference type="SAM" id="MobiDB-lite"/>
    </source>
</evidence>
<accession>A0ABS2DQM0</accession>
<organism evidence="2 3">
    <name type="scientific">Sutterella massiliensis</name>
    <dbReference type="NCBI Taxonomy" id="1816689"/>
    <lineage>
        <taxon>Bacteria</taxon>
        <taxon>Pseudomonadati</taxon>
        <taxon>Pseudomonadota</taxon>
        <taxon>Betaproteobacteria</taxon>
        <taxon>Burkholderiales</taxon>
        <taxon>Sutterellaceae</taxon>
        <taxon>Sutterella</taxon>
    </lineage>
</organism>
<dbReference type="RefSeq" id="WP_205102102.1">
    <property type="nucleotide sequence ID" value="NZ_JACJJC010000004.1"/>
</dbReference>
<dbReference type="EMBL" id="JACJJC010000004">
    <property type="protein sequence ID" value="MBM6703631.1"/>
    <property type="molecule type" value="Genomic_DNA"/>
</dbReference>